<feature type="domain" description="M23ase beta-sheet core" evidence="2">
    <location>
        <begin position="26"/>
        <end position="122"/>
    </location>
</feature>
<organism evidence="3 4">
    <name type="scientific">Paenibacillus elgii</name>
    <dbReference type="NCBI Taxonomy" id="189691"/>
    <lineage>
        <taxon>Bacteria</taxon>
        <taxon>Bacillati</taxon>
        <taxon>Bacillota</taxon>
        <taxon>Bacilli</taxon>
        <taxon>Bacillales</taxon>
        <taxon>Paenibacillaceae</taxon>
        <taxon>Paenibacillus</taxon>
    </lineage>
</organism>
<dbReference type="PANTHER" id="PTHR21666">
    <property type="entry name" value="PEPTIDASE-RELATED"/>
    <property type="match status" value="1"/>
</dbReference>
<reference evidence="4" key="1">
    <citation type="submission" date="2016-01" db="EMBL/GenBank/DDBJ databases">
        <title>Draft genome of Chromobacterium sp. F49.</title>
        <authorList>
            <person name="Hong K.W."/>
        </authorList>
    </citation>
    <scope>NUCLEOTIDE SEQUENCE [LARGE SCALE GENOMIC DNA]</scope>
    <source>
        <strain evidence="4">M63</strain>
    </source>
</reference>
<dbReference type="CDD" id="cd12797">
    <property type="entry name" value="M23_peptidase"/>
    <property type="match status" value="1"/>
</dbReference>
<accession>A0A163YF70</accession>
<dbReference type="OrthoDB" id="9805799at2"/>
<evidence type="ECO:0000313" key="4">
    <source>
        <dbReference type="Proteomes" id="UP000076563"/>
    </source>
</evidence>
<dbReference type="AlphaFoldDB" id="A0A163YF70"/>
<feature type="coiled-coil region" evidence="1">
    <location>
        <begin position="146"/>
        <end position="191"/>
    </location>
</feature>
<evidence type="ECO:0000259" key="2">
    <source>
        <dbReference type="Pfam" id="PF01551"/>
    </source>
</evidence>
<dbReference type="GO" id="GO:0004222">
    <property type="term" value="F:metalloendopeptidase activity"/>
    <property type="evidence" value="ECO:0007669"/>
    <property type="project" value="TreeGrafter"/>
</dbReference>
<name>A0A163YF70_9BACL</name>
<comment type="caution">
    <text evidence="3">The sequence shown here is derived from an EMBL/GenBank/DDBJ whole genome shotgun (WGS) entry which is preliminary data.</text>
</comment>
<evidence type="ECO:0000313" key="3">
    <source>
        <dbReference type="EMBL" id="KZE79331.1"/>
    </source>
</evidence>
<dbReference type="Pfam" id="PF01551">
    <property type="entry name" value="Peptidase_M23"/>
    <property type="match status" value="1"/>
</dbReference>
<dbReference type="InterPro" id="IPR016047">
    <property type="entry name" value="M23ase_b-sheet_dom"/>
</dbReference>
<evidence type="ECO:0000256" key="1">
    <source>
        <dbReference type="SAM" id="Coils"/>
    </source>
</evidence>
<sequence>MGVFDGWKVTSPYGSRSDPFTGSRVFHTGIDLVKYHRYPIPAFVGGVVLFAGDGGPGTGFGGYGNVVALRDEKGYVHCYCHLDSVVVQKGQKLSTGDIVGYQGTTGRSTGSHLHYEVRSKDAPSYGYGLHVNPGEYLESLENEEDDEMLKERVTELESQVAALKGECQTLLNTAEAHIQEINTLKAQLADQTTPDWFSAEFGADALKGVVDTPQGPNLFWRLAAVAFRLRKKG</sequence>
<keyword evidence="4" id="KW-1185">Reference proteome</keyword>
<dbReference type="RefSeq" id="WP_063182029.1">
    <property type="nucleotide sequence ID" value="NZ_LQRA01000052.1"/>
</dbReference>
<dbReference type="InterPro" id="IPR050570">
    <property type="entry name" value="Cell_wall_metabolism_enzyme"/>
</dbReference>
<keyword evidence="1" id="KW-0175">Coiled coil</keyword>
<dbReference type="EMBL" id="LQRA01000052">
    <property type="protein sequence ID" value="KZE79331.1"/>
    <property type="molecule type" value="Genomic_DNA"/>
</dbReference>
<gene>
    <name evidence="3" type="ORF">AV654_17840</name>
</gene>
<protein>
    <recommendedName>
        <fullName evidence="2">M23ase beta-sheet core domain-containing protein</fullName>
    </recommendedName>
</protein>
<dbReference type="STRING" id="1007103.GCA_000213315_02411"/>
<proteinExistence type="predicted"/>
<dbReference type="PANTHER" id="PTHR21666:SF270">
    <property type="entry name" value="MUREIN HYDROLASE ACTIVATOR ENVC"/>
    <property type="match status" value="1"/>
</dbReference>
<dbReference type="Gene3D" id="2.70.70.10">
    <property type="entry name" value="Glucose Permease (Domain IIA)"/>
    <property type="match status" value="1"/>
</dbReference>
<dbReference type="SUPFAM" id="SSF51261">
    <property type="entry name" value="Duplicated hybrid motif"/>
    <property type="match status" value="1"/>
</dbReference>
<dbReference type="Proteomes" id="UP000076563">
    <property type="component" value="Unassembled WGS sequence"/>
</dbReference>
<dbReference type="InterPro" id="IPR011055">
    <property type="entry name" value="Dup_hybrid_motif"/>
</dbReference>